<dbReference type="RefSeq" id="WP_245746983.1">
    <property type="nucleotide sequence ID" value="NZ_FMYQ01000024.1"/>
</dbReference>
<dbReference type="STRING" id="416944.SAMN05421548_12462"/>
<proteinExistence type="predicted"/>
<evidence type="ECO:0000256" key="1">
    <source>
        <dbReference type="SAM" id="Phobius"/>
    </source>
</evidence>
<evidence type="ECO:0000313" key="2">
    <source>
        <dbReference type="EMBL" id="SDD72680.1"/>
    </source>
</evidence>
<organism evidence="2 3">
    <name type="scientific">Paraburkholderia lycopersici</name>
    <dbReference type="NCBI Taxonomy" id="416944"/>
    <lineage>
        <taxon>Bacteria</taxon>
        <taxon>Pseudomonadati</taxon>
        <taxon>Pseudomonadota</taxon>
        <taxon>Betaproteobacteria</taxon>
        <taxon>Burkholderiales</taxon>
        <taxon>Burkholderiaceae</taxon>
        <taxon>Paraburkholderia</taxon>
    </lineage>
</organism>
<protein>
    <submittedName>
        <fullName evidence="2">Uncharacterized protein</fullName>
    </submittedName>
</protein>
<feature type="transmembrane region" description="Helical" evidence="1">
    <location>
        <begin position="90"/>
        <end position="112"/>
    </location>
</feature>
<keyword evidence="3" id="KW-1185">Reference proteome</keyword>
<name>A0A1G6X399_9BURK</name>
<dbReference type="Proteomes" id="UP000198908">
    <property type="component" value="Unassembled WGS sequence"/>
</dbReference>
<keyword evidence="1" id="KW-1133">Transmembrane helix</keyword>
<gene>
    <name evidence="2" type="ORF">SAMN05421548_12462</name>
</gene>
<accession>A0A1G6X399</accession>
<keyword evidence="1" id="KW-0472">Membrane</keyword>
<reference evidence="3" key="1">
    <citation type="submission" date="2016-09" db="EMBL/GenBank/DDBJ databases">
        <authorList>
            <person name="Varghese N."/>
            <person name="Submissions S."/>
        </authorList>
    </citation>
    <scope>NUCLEOTIDE SEQUENCE [LARGE SCALE GENOMIC DNA]</scope>
    <source>
        <strain evidence="3">TNe-862</strain>
    </source>
</reference>
<sequence>MCLMLAIGTTWLGAIYDFPVDAGVMAGMNAPECSRVRALPAGSRLAAALPDSDSCFAFFMYRTSFPNAADDVASYRTWVQQQRVSEFWQLFGYVLALWFVLLCIVAIGAVAVRGLVRRLRRISSGGADAASQKPGGRTRGCP</sequence>
<evidence type="ECO:0000313" key="3">
    <source>
        <dbReference type="Proteomes" id="UP000198908"/>
    </source>
</evidence>
<dbReference type="EMBL" id="FMYQ01000024">
    <property type="protein sequence ID" value="SDD72680.1"/>
    <property type="molecule type" value="Genomic_DNA"/>
</dbReference>
<keyword evidence="1" id="KW-0812">Transmembrane</keyword>
<dbReference type="AlphaFoldDB" id="A0A1G6X399"/>